<feature type="domain" description="Transglycosylase SLT" evidence="3">
    <location>
        <begin position="92"/>
        <end position="197"/>
    </location>
</feature>
<dbReference type="PANTHER" id="PTHR37423">
    <property type="entry name" value="SOLUBLE LYTIC MUREIN TRANSGLYCOSYLASE-RELATED"/>
    <property type="match status" value="1"/>
</dbReference>
<organism evidence="4 5">
    <name type="scientific">Noviherbaspirillum album</name>
    <dbReference type="NCBI Taxonomy" id="3080276"/>
    <lineage>
        <taxon>Bacteria</taxon>
        <taxon>Pseudomonadati</taxon>
        <taxon>Pseudomonadota</taxon>
        <taxon>Betaproteobacteria</taxon>
        <taxon>Burkholderiales</taxon>
        <taxon>Oxalobacteraceae</taxon>
        <taxon>Noviherbaspirillum</taxon>
    </lineage>
</organism>
<dbReference type="Gene3D" id="1.10.530.10">
    <property type="match status" value="1"/>
</dbReference>
<keyword evidence="5" id="KW-1185">Reference proteome</keyword>
<evidence type="ECO:0000256" key="1">
    <source>
        <dbReference type="ARBA" id="ARBA00007734"/>
    </source>
</evidence>
<gene>
    <name evidence="4" type="ORF">RY831_10905</name>
</gene>
<dbReference type="PANTHER" id="PTHR37423:SF2">
    <property type="entry name" value="MEMBRANE-BOUND LYTIC MUREIN TRANSGLYCOSYLASE C"/>
    <property type="match status" value="1"/>
</dbReference>
<name>A0ABU6J899_9BURK</name>
<feature type="signal peptide" evidence="2">
    <location>
        <begin position="1"/>
        <end position="22"/>
    </location>
</feature>
<accession>A0ABU6J899</accession>
<dbReference type="Proteomes" id="UP001352263">
    <property type="component" value="Unassembled WGS sequence"/>
</dbReference>
<evidence type="ECO:0000313" key="4">
    <source>
        <dbReference type="EMBL" id="MEC4719658.1"/>
    </source>
</evidence>
<dbReference type="SUPFAM" id="SSF53955">
    <property type="entry name" value="Lysozyme-like"/>
    <property type="match status" value="1"/>
</dbReference>
<dbReference type="RefSeq" id="WP_326506368.1">
    <property type="nucleotide sequence ID" value="NZ_JAWIIV010000007.1"/>
</dbReference>
<comment type="caution">
    <text evidence="4">The sequence shown here is derived from an EMBL/GenBank/DDBJ whole genome shotgun (WGS) entry which is preliminary data.</text>
</comment>
<evidence type="ECO:0000259" key="3">
    <source>
        <dbReference type="Pfam" id="PF01464"/>
    </source>
</evidence>
<dbReference type="EMBL" id="JAWIIV010000007">
    <property type="protein sequence ID" value="MEC4719658.1"/>
    <property type="molecule type" value="Genomic_DNA"/>
</dbReference>
<feature type="chain" id="PRO_5046826786" evidence="2">
    <location>
        <begin position="23"/>
        <end position="257"/>
    </location>
</feature>
<protein>
    <submittedName>
        <fullName evidence="4">Lytic transglycosylase domain-containing protein</fullName>
    </submittedName>
</protein>
<sequence length="257" mass="28224">MKRLAAVIATLCIALAASSARADIYGYVDAEGIAHFSTEKLDERYQLFQRGTASFDSARLTQQATAAEAADTPLARYLSRHPGMARVEPLLKDAAEEFGIDPALLKAVMAAESAFNPNAVSPKGAIGLMQIMPATAERYGLQGDRKRTLEQKLADPKTNIRLAARYLRDLHKLFPSRPELVIASYNAGEGAVQKYRNSIPPYPETRNYVQIVKQFYQIYKPAAQSLTVAALSNDISSAKRIHMTIPGRRNMPASVLE</sequence>
<dbReference type="Pfam" id="PF01464">
    <property type="entry name" value="SLT"/>
    <property type="match status" value="1"/>
</dbReference>
<evidence type="ECO:0000313" key="5">
    <source>
        <dbReference type="Proteomes" id="UP001352263"/>
    </source>
</evidence>
<dbReference type="PROSITE" id="PS00922">
    <property type="entry name" value="TRANSGLYCOSYLASE"/>
    <property type="match status" value="1"/>
</dbReference>
<reference evidence="4 5" key="1">
    <citation type="submission" date="2023-10" db="EMBL/GenBank/DDBJ databases">
        <title>Noviherbaspirillum sp. CPCC 100848 genome assembly.</title>
        <authorList>
            <person name="Li X.Y."/>
            <person name="Fang X.M."/>
        </authorList>
    </citation>
    <scope>NUCLEOTIDE SEQUENCE [LARGE SCALE GENOMIC DNA]</scope>
    <source>
        <strain evidence="4 5">CPCC 100848</strain>
    </source>
</reference>
<keyword evidence="2" id="KW-0732">Signal</keyword>
<dbReference type="InterPro" id="IPR000189">
    <property type="entry name" value="Transglyc_AS"/>
</dbReference>
<dbReference type="InterPro" id="IPR023346">
    <property type="entry name" value="Lysozyme-like_dom_sf"/>
</dbReference>
<proteinExistence type="inferred from homology"/>
<dbReference type="InterPro" id="IPR008258">
    <property type="entry name" value="Transglycosylase_SLT_dom_1"/>
</dbReference>
<evidence type="ECO:0000256" key="2">
    <source>
        <dbReference type="SAM" id="SignalP"/>
    </source>
</evidence>
<comment type="similarity">
    <text evidence="1">Belongs to the transglycosylase Slt family.</text>
</comment>
<dbReference type="CDD" id="cd16896">
    <property type="entry name" value="LT_Slt70-like"/>
    <property type="match status" value="1"/>
</dbReference>